<keyword evidence="2" id="KW-0812">Transmembrane</keyword>
<feature type="transmembrane region" description="Helical" evidence="2">
    <location>
        <begin position="121"/>
        <end position="142"/>
    </location>
</feature>
<dbReference type="InterPro" id="IPR051133">
    <property type="entry name" value="Adapter_Engulfment-Domain"/>
</dbReference>
<evidence type="ECO:0000259" key="3">
    <source>
        <dbReference type="PROSITE" id="PS01179"/>
    </source>
</evidence>
<dbReference type="Proteomes" id="UP001239994">
    <property type="component" value="Unassembled WGS sequence"/>
</dbReference>
<dbReference type="AlphaFoldDB" id="A0AAD8ZDM6"/>
<keyword evidence="2" id="KW-1133">Transmembrane helix</keyword>
<feature type="compositionally biased region" description="Low complexity" evidence="1">
    <location>
        <begin position="338"/>
        <end position="357"/>
    </location>
</feature>
<dbReference type="PANTHER" id="PTHR11232:SF65">
    <property type="entry name" value="SI:DKEY-19B23.8"/>
    <property type="match status" value="1"/>
</dbReference>
<evidence type="ECO:0000313" key="5">
    <source>
        <dbReference type="Proteomes" id="UP001239994"/>
    </source>
</evidence>
<organism evidence="4 5">
    <name type="scientific">Electrophorus voltai</name>
    <dbReference type="NCBI Taxonomy" id="2609070"/>
    <lineage>
        <taxon>Eukaryota</taxon>
        <taxon>Metazoa</taxon>
        <taxon>Chordata</taxon>
        <taxon>Craniata</taxon>
        <taxon>Vertebrata</taxon>
        <taxon>Euteleostomi</taxon>
        <taxon>Actinopterygii</taxon>
        <taxon>Neopterygii</taxon>
        <taxon>Teleostei</taxon>
        <taxon>Ostariophysi</taxon>
        <taxon>Gymnotiformes</taxon>
        <taxon>Gymnotoidei</taxon>
        <taxon>Gymnotidae</taxon>
        <taxon>Electrophorus</taxon>
    </lineage>
</organism>
<dbReference type="InterPro" id="IPR006020">
    <property type="entry name" value="PTB/PI_dom"/>
</dbReference>
<name>A0AAD8ZDM6_9TELE</name>
<dbReference type="SUPFAM" id="SSF50729">
    <property type="entry name" value="PH domain-like"/>
    <property type="match status" value="1"/>
</dbReference>
<keyword evidence="2" id="KW-0472">Membrane</keyword>
<dbReference type="PROSITE" id="PS01179">
    <property type="entry name" value="PID"/>
    <property type="match status" value="1"/>
</dbReference>
<evidence type="ECO:0000256" key="2">
    <source>
        <dbReference type="SAM" id="Phobius"/>
    </source>
</evidence>
<dbReference type="GO" id="GO:0005769">
    <property type="term" value="C:early endosome"/>
    <property type="evidence" value="ECO:0007669"/>
    <property type="project" value="TreeGrafter"/>
</dbReference>
<dbReference type="PANTHER" id="PTHR11232">
    <property type="entry name" value="PHOSPHOTYROSINE INTERACTION DOMAIN-CONTAINING FAMILY MEMBER"/>
    <property type="match status" value="1"/>
</dbReference>
<sequence>MKRRTWYKFYLIQAVTQSFDRLRQVPKCTRFTNLSSIADVGVRLQQRCPQNGYQLNGIIRLRPSIKIQSMETLSSTMFSHPHTGPWKSNTWKKTNMALCGVVNLVAKIYHLMLATPLKKGFVFNVFQFLSCSAMSLASFHLMQTLKNSPAALRKHFRRDRTESLSHGDPIFKVHYLGTKKIFSLDLKQAEDAIDPLLDGTPGKLSKDHALVVRQRYVEVKELSTGRQLTKTYLHDIAFCASHTTRPNVFLYICRQPGQQLQCRVFWCSRVERAKDMTACLAHSFQRALNDWQEGCTTLPQPECITKADEAATANPKGSKGSTLPSSLGKVRWKKKGSMSRSPLRAMARRSSASDSWH</sequence>
<reference evidence="4" key="1">
    <citation type="submission" date="2023-03" db="EMBL/GenBank/DDBJ databases">
        <title>Electrophorus voltai genome.</title>
        <authorList>
            <person name="Bian C."/>
        </authorList>
    </citation>
    <scope>NUCLEOTIDE SEQUENCE</scope>
    <source>
        <strain evidence="4">CB-2022</strain>
        <tissue evidence="4">Muscle</tissue>
    </source>
</reference>
<protein>
    <recommendedName>
        <fullName evidence="3">PID domain-containing protein</fullName>
    </recommendedName>
</protein>
<dbReference type="CDD" id="cd00934">
    <property type="entry name" value="PTB"/>
    <property type="match status" value="1"/>
</dbReference>
<comment type="caution">
    <text evidence="4">The sequence shown here is derived from an EMBL/GenBank/DDBJ whole genome shotgun (WGS) entry which is preliminary data.</text>
</comment>
<dbReference type="EMBL" id="JAROKS010000014">
    <property type="protein sequence ID" value="KAK1797107.1"/>
    <property type="molecule type" value="Genomic_DNA"/>
</dbReference>
<proteinExistence type="predicted"/>
<dbReference type="Gene3D" id="2.30.29.30">
    <property type="entry name" value="Pleckstrin-homology domain (PH domain)/Phosphotyrosine-binding domain (PTB)"/>
    <property type="match status" value="1"/>
</dbReference>
<feature type="domain" description="PID" evidence="3">
    <location>
        <begin position="171"/>
        <end position="289"/>
    </location>
</feature>
<feature type="region of interest" description="Disordered" evidence="1">
    <location>
        <begin position="311"/>
        <end position="357"/>
    </location>
</feature>
<accession>A0AAD8ZDM6</accession>
<gene>
    <name evidence="4" type="ORF">P4O66_008491</name>
</gene>
<evidence type="ECO:0000313" key="4">
    <source>
        <dbReference type="EMBL" id="KAK1797107.1"/>
    </source>
</evidence>
<evidence type="ECO:0000256" key="1">
    <source>
        <dbReference type="SAM" id="MobiDB-lite"/>
    </source>
</evidence>
<keyword evidence="5" id="KW-1185">Reference proteome</keyword>
<dbReference type="InterPro" id="IPR011993">
    <property type="entry name" value="PH-like_dom_sf"/>
</dbReference>
<dbReference type="SMART" id="SM00462">
    <property type="entry name" value="PTB"/>
    <property type="match status" value="1"/>
</dbReference>
<dbReference type="Pfam" id="PF14719">
    <property type="entry name" value="PID_2"/>
    <property type="match status" value="1"/>
</dbReference>